<evidence type="ECO:0000313" key="4">
    <source>
        <dbReference type="Proteomes" id="UP000318313"/>
    </source>
</evidence>
<protein>
    <recommendedName>
        <fullName evidence="5">DNA primase/polymerase bifunctional N-terminal domain-containing protein</fullName>
    </recommendedName>
</protein>
<dbReference type="KEGG" id="gfm:Enr17x_57990"/>
<feature type="domain" description="Primase C-terminal 1" evidence="1">
    <location>
        <begin position="182"/>
        <end position="246"/>
    </location>
</feature>
<dbReference type="Pfam" id="PF09250">
    <property type="entry name" value="Prim-Pol"/>
    <property type="match status" value="1"/>
</dbReference>
<gene>
    <name evidence="3" type="ORF">Enr17x_57990</name>
</gene>
<dbReference type="RefSeq" id="WP_145313428.1">
    <property type="nucleotide sequence ID" value="NZ_CP037452.1"/>
</dbReference>
<keyword evidence="4" id="KW-1185">Reference proteome</keyword>
<accession>A0A518IKU1</accession>
<evidence type="ECO:0008006" key="5">
    <source>
        <dbReference type="Google" id="ProtNLM"/>
    </source>
</evidence>
<feature type="domain" description="DNA primase/polymerase bifunctional N-terminal" evidence="2">
    <location>
        <begin position="9"/>
        <end position="165"/>
    </location>
</feature>
<organism evidence="3 4">
    <name type="scientific">Gimesia fumaroli</name>
    <dbReference type="NCBI Taxonomy" id="2527976"/>
    <lineage>
        <taxon>Bacteria</taxon>
        <taxon>Pseudomonadati</taxon>
        <taxon>Planctomycetota</taxon>
        <taxon>Planctomycetia</taxon>
        <taxon>Planctomycetales</taxon>
        <taxon>Planctomycetaceae</taxon>
        <taxon>Gimesia</taxon>
    </lineage>
</organism>
<name>A0A518IKU1_9PLAN</name>
<evidence type="ECO:0000313" key="3">
    <source>
        <dbReference type="EMBL" id="QDV53718.1"/>
    </source>
</evidence>
<dbReference type="EMBL" id="CP037452">
    <property type="protein sequence ID" value="QDV53718.1"/>
    <property type="molecule type" value="Genomic_DNA"/>
</dbReference>
<dbReference type="SMART" id="SM00943">
    <property type="entry name" value="Prim-Pol"/>
    <property type="match status" value="1"/>
</dbReference>
<dbReference type="InterPro" id="IPR014820">
    <property type="entry name" value="PriCT_1"/>
</dbReference>
<dbReference type="OrthoDB" id="247920at2"/>
<evidence type="ECO:0000259" key="1">
    <source>
        <dbReference type="SMART" id="SM00942"/>
    </source>
</evidence>
<dbReference type="AlphaFoldDB" id="A0A518IKU1"/>
<evidence type="ECO:0000259" key="2">
    <source>
        <dbReference type="SMART" id="SM00943"/>
    </source>
</evidence>
<dbReference type="Pfam" id="PF08708">
    <property type="entry name" value="PriCT_1"/>
    <property type="match status" value="1"/>
</dbReference>
<dbReference type="Proteomes" id="UP000318313">
    <property type="component" value="Chromosome"/>
</dbReference>
<dbReference type="SMART" id="SM00942">
    <property type="entry name" value="PriCT_1"/>
    <property type="match status" value="1"/>
</dbReference>
<sequence>MNNGLLQAALEYAGLGYAVFPLVPGDSKPLTKHGCLDATTDEDQIIEWWTQRPFANIGISTEGLVVVDIDGESNEWLNNSEIMESLTGTAASKTPRGGRHFIFRQPSEGEFRNTASKLAPKVDTRADGGYIVAPPSIREDGAYQWLETYELDEPKESLPVIPRWIVTKLQEATSERLNLGGDGEPIKHGKQHDTLFRFGCLMRNYGSSYDEINAALQVMNATRCEKPGTVQAIEKIAESAAKYEPDQKGEGYINGAGDEFIEPKPKTAEDPGTFPDELLNVPGFIGDVMKYNLDGAFKPQPVLALAAAITLVGTLTGRKISDRFGTRTNVYCLGVCKSGGGKERARQVNKMILHDACAVKLIGPEGLASHAGLVSAVEKQNCLLLQLDEIGRMIKTMGNANSSPHLYNIATILMKMFTSSNSLYIGDAYADTDKNKTIDQPHVCLYGTTVPQSLYEGLTSENLTDGFLSRMMVFESANHDPRPKEVSIYDVPKGITAIAKTWFEFVPGGNLDKQHPVTYVVDYDREAEEVFQQLEETAYQERAKGCDTVASMWTRTVEKARKLALIYACSENTQSPRVNEGASVWACDLSEYLTRKMIHIAADWVSENPYDANTKKILRIIKTAGQKGITKSGLTRKTQGIRRKERDDIVITLKEGGDIREESEDTVTKTATKYFAI</sequence>
<reference evidence="3 4" key="1">
    <citation type="submission" date="2019-03" db="EMBL/GenBank/DDBJ databases">
        <title>Deep-cultivation of Planctomycetes and their phenomic and genomic characterization uncovers novel biology.</title>
        <authorList>
            <person name="Wiegand S."/>
            <person name="Jogler M."/>
            <person name="Boedeker C."/>
            <person name="Pinto D."/>
            <person name="Vollmers J."/>
            <person name="Rivas-Marin E."/>
            <person name="Kohn T."/>
            <person name="Peeters S.H."/>
            <person name="Heuer A."/>
            <person name="Rast P."/>
            <person name="Oberbeckmann S."/>
            <person name="Bunk B."/>
            <person name="Jeske O."/>
            <person name="Meyerdierks A."/>
            <person name="Storesund J.E."/>
            <person name="Kallscheuer N."/>
            <person name="Luecker S."/>
            <person name="Lage O.M."/>
            <person name="Pohl T."/>
            <person name="Merkel B.J."/>
            <person name="Hornburger P."/>
            <person name="Mueller R.-W."/>
            <person name="Bruemmer F."/>
            <person name="Labrenz M."/>
            <person name="Spormann A.M."/>
            <person name="Op den Camp H."/>
            <person name="Overmann J."/>
            <person name="Amann R."/>
            <person name="Jetten M.S.M."/>
            <person name="Mascher T."/>
            <person name="Medema M.H."/>
            <person name="Devos D.P."/>
            <person name="Kaster A.-K."/>
            <person name="Ovreas L."/>
            <person name="Rohde M."/>
            <person name="Galperin M.Y."/>
            <person name="Jogler C."/>
        </authorList>
    </citation>
    <scope>NUCLEOTIDE SEQUENCE [LARGE SCALE GENOMIC DNA]</scope>
    <source>
        <strain evidence="3 4">Enr17</strain>
    </source>
</reference>
<dbReference type="CDD" id="cd04859">
    <property type="entry name" value="Prim_Pol"/>
    <property type="match status" value="1"/>
</dbReference>
<proteinExistence type="predicted"/>
<dbReference type="InterPro" id="IPR015330">
    <property type="entry name" value="DNA_primase/pol_bifunc_N"/>
</dbReference>
<dbReference type="SUPFAM" id="SSF56747">
    <property type="entry name" value="Prim-pol domain"/>
    <property type="match status" value="1"/>
</dbReference>